<keyword evidence="4" id="KW-1185">Reference proteome</keyword>
<dbReference type="RefSeq" id="XP_060369959.1">
    <property type="nucleotide sequence ID" value="XM_060503153.1"/>
</dbReference>
<dbReference type="GeneID" id="85387052"/>
<dbReference type="Proteomes" id="UP001244207">
    <property type="component" value="Unassembled WGS sequence"/>
</dbReference>
<feature type="region of interest" description="Disordered" evidence="1">
    <location>
        <begin position="367"/>
        <end position="444"/>
    </location>
</feature>
<dbReference type="PANTHER" id="PTHR45725:SF1">
    <property type="entry name" value="DISHEVELLED ASSOCIATED ACTIVATOR OF MORPHOGENESIS, ISOFORM D"/>
    <property type="match status" value="1"/>
</dbReference>
<dbReference type="CDD" id="cd06503">
    <property type="entry name" value="ATP-synt_Fo_b"/>
    <property type="match status" value="1"/>
</dbReference>
<sequence>MLGYGGYNHNAFSPMSNHSGQSYFGGEPGRYDMMPYQQQHPPAHYNPHGYQQMQHHMQYMGGQFPPPPPTEAPQPSKTPAPEPPPKEDPEKKKLQQELELFKKMQAEKEEQQKQKELEEKLRKEAEENIKRRMEALKEAQEIAQREIEKAKIEAEKAAREAIEAERKAEEQRQKLHQEAMAKVEREARERLERELKAEAERKRLEEEARVKAEAEARQRLKEAIQAEADARAKAKIEADKNKGKDKAPIKFKDAVGRKFSFPFHLCSTWTGMEELIKQAFIHVDVIGPHVQEGHYDLIGPNGEIILPQVWDKVVEPDWTIEMRMWPMDKAPPRMPIPPHGMPLDSATRERMAHMQGMRQHGHARMGSFPPGMAPPGGRPGGGGPHPPPPPGWVPPGVRPGGHGMPANVVTVEPGKSSKHKSKSKGSMLNFLAGGAAKAPKKKKK</sequence>
<dbReference type="AlphaFoldDB" id="A0AAD8XM81"/>
<evidence type="ECO:0000256" key="1">
    <source>
        <dbReference type="SAM" id="MobiDB-lite"/>
    </source>
</evidence>
<feature type="compositionally biased region" description="Basic and acidic residues" evidence="1">
    <location>
        <begin position="84"/>
        <end position="95"/>
    </location>
</feature>
<feature type="region of interest" description="Disordered" evidence="1">
    <location>
        <begin position="58"/>
        <end position="95"/>
    </location>
</feature>
<evidence type="ECO:0000259" key="2">
    <source>
        <dbReference type="Pfam" id="PF22893"/>
    </source>
</evidence>
<dbReference type="PANTHER" id="PTHR45725">
    <property type="entry name" value="FORMIN HOMOLOGY 2 FAMILY MEMBER"/>
    <property type="match status" value="1"/>
</dbReference>
<dbReference type="EMBL" id="JAHMHS010000009">
    <property type="protein sequence ID" value="KAK1729904.1"/>
    <property type="molecule type" value="Genomic_DNA"/>
</dbReference>
<dbReference type="Pfam" id="PF22893">
    <property type="entry name" value="ULD_2"/>
    <property type="match status" value="1"/>
</dbReference>
<gene>
    <name evidence="3" type="ORF">BDZ83DRAFT_448299</name>
</gene>
<evidence type="ECO:0000313" key="3">
    <source>
        <dbReference type="EMBL" id="KAK1729904.1"/>
    </source>
</evidence>
<reference evidence="3" key="1">
    <citation type="submission" date="2021-12" db="EMBL/GenBank/DDBJ databases">
        <title>Comparative genomics, transcriptomics and evolutionary studies reveal genomic signatures of adaptation to plant cell wall in hemibiotrophic fungi.</title>
        <authorList>
            <consortium name="DOE Joint Genome Institute"/>
            <person name="Baroncelli R."/>
            <person name="Diaz J.F."/>
            <person name="Benocci T."/>
            <person name="Peng M."/>
            <person name="Battaglia E."/>
            <person name="Haridas S."/>
            <person name="Andreopoulos W."/>
            <person name="Labutti K."/>
            <person name="Pangilinan J."/>
            <person name="Floch G.L."/>
            <person name="Makela M.R."/>
            <person name="Henrissat B."/>
            <person name="Grigoriev I.V."/>
            <person name="Crouch J.A."/>
            <person name="De Vries R.P."/>
            <person name="Sukno S.A."/>
            <person name="Thon M.R."/>
        </authorList>
    </citation>
    <scope>NUCLEOTIDE SEQUENCE</scope>
    <source>
        <strain evidence="3">CBS 112980</strain>
    </source>
</reference>
<comment type="caution">
    <text evidence="3">The sequence shown here is derived from an EMBL/GenBank/DDBJ whole genome shotgun (WGS) entry which is preliminary data.</text>
</comment>
<name>A0AAD8XM81_GLOAC</name>
<protein>
    <recommendedName>
        <fullName evidence="2">Ubiquitin-like domain-containing protein</fullName>
    </recommendedName>
</protein>
<dbReference type="InterPro" id="IPR051425">
    <property type="entry name" value="Formin_Homology"/>
</dbReference>
<accession>A0AAD8XM81</accession>
<feature type="compositionally biased region" description="Pro residues" evidence="1">
    <location>
        <begin position="384"/>
        <end position="397"/>
    </location>
</feature>
<dbReference type="InterPro" id="IPR054464">
    <property type="entry name" value="ULD_fung"/>
</dbReference>
<feature type="domain" description="Ubiquitin-like" evidence="2">
    <location>
        <begin position="245"/>
        <end position="327"/>
    </location>
</feature>
<evidence type="ECO:0000313" key="4">
    <source>
        <dbReference type="Proteomes" id="UP001244207"/>
    </source>
</evidence>
<organism evidence="3 4">
    <name type="scientific">Glomerella acutata</name>
    <name type="common">Colletotrichum acutatum</name>
    <dbReference type="NCBI Taxonomy" id="27357"/>
    <lineage>
        <taxon>Eukaryota</taxon>
        <taxon>Fungi</taxon>
        <taxon>Dikarya</taxon>
        <taxon>Ascomycota</taxon>
        <taxon>Pezizomycotina</taxon>
        <taxon>Sordariomycetes</taxon>
        <taxon>Hypocreomycetidae</taxon>
        <taxon>Glomerellales</taxon>
        <taxon>Glomerellaceae</taxon>
        <taxon>Colletotrichum</taxon>
        <taxon>Colletotrichum acutatum species complex</taxon>
    </lineage>
</organism>
<proteinExistence type="predicted"/>
<feature type="compositionally biased region" description="Pro residues" evidence="1">
    <location>
        <begin position="64"/>
        <end position="83"/>
    </location>
</feature>